<dbReference type="Pfam" id="PF00107">
    <property type="entry name" value="ADH_zinc_N"/>
    <property type="match status" value="1"/>
</dbReference>
<dbReference type="InterPro" id="IPR013154">
    <property type="entry name" value="ADH-like_N"/>
</dbReference>
<dbReference type="PANTHER" id="PTHR43350">
    <property type="entry name" value="NAD-DEPENDENT ALCOHOL DEHYDROGENASE"/>
    <property type="match status" value="1"/>
</dbReference>
<gene>
    <name evidence="8" type="ORF">Z517_07018</name>
</gene>
<name>A0A0D2GHY3_9EURO</name>
<comment type="similarity">
    <text evidence="2 6">Belongs to the zinc-containing alcohol dehydrogenase family.</text>
</comment>
<keyword evidence="9" id="KW-1185">Reference proteome</keyword>
<evidence type="ECO:0000256" key="1">
    <source>
        <dbReference type="ARBA" id="ARBA00001947"/>
    </source>
</evidence>
<dbReference type="InterPro" id="IPR011032">
    <property type="entry name" value="GroES-like_sf"/>
</dbReference>
<reference evidence="8 9" key="1">
    <citation type="submission" date="2015-01" db="EMBL/GenBank/DDBJ databases">
        <title>The Genome Sequence of Fonsecaea pedrosoi CBS 271.37.</title>
        <authorList>
            <consortium name="The Broad Institute Genomics Platform"/>
            <person name="Cuomo C."/>
            <person name="de Hoog S."/>
            <person name="Gorbushina A."/>
            <person name="Stielow B."/>
            <person name="Teixiera M."/>
            <person name="Abouelleil A."/>
            <person name="Chapman S.B."/>
            <person name="Priest M."/>
            <person name="Young S.K."/>
            <person name="Wortman J."/>
            <person name="Nusbaum C."/>
            <person name="Birren B."/>
        </authorList>
    </citation>
    <scope>NUCLEOTIDE SEQUENCE [LARGE SCALE GENOMIC DNA]</scope>
    <source>
        <strain evidence="8 9">CBS 271.37</strain>
    </source>
</reference>
<dbReference type="EMBL" id="KN846972">
    <property type="protein sequence ID" value="KIW80403.1"/>
    <property type="molecule type" value="Genomic_DNA"/>
</dbReference>
<evidence type="ECO:0000256" key="2">
    <source>
        <dbReference type="ARBA" id="ARBA00008072"/>
    </source>
</evidence>
<dbReference type="AlphaFoldDB" id="A0A0D2GHY3"/>
<dbReference type="PROSITE" id="PS00059">
    <property type="entry name" value="ADH_ZINC"/>
    <property type="match status" value="1"/>
</dbReference>
<dbReference type="VEuPathDB" id="FungiDB:Z517_07018"/>
<dbReference type="InterPro" id="IPR002328">
    <property type="entry name" value="ADH_Zn_CS"/>
</dbReference>
<dbReference type="InterPro" id="IPR036291">
    <property type="entry name" value="NAD(P)-bd_dom_sf"/>
</dbReference>
<evidence type="ECO:0000313" key="8">
    <source>
        <dbReference type="EMBL" id="KIW80403.1"/>
    </source>
</evidence>
<evidence type="ECO:0000256" key="4">
    <source>
        <dbReference type="ARBA" id="ARBA00022833"/>
    </source>
</evidence>
<evidence type="ECO:0000256" key="5">
    <source>
        <dbReference type="ARBA" id="ARBA00023002"/>
    </source>
</evidence>
<dbReference type="Pfam" id="PF08240">
    <property type="entry name" value="ADH_N"/>
    <property type="match status" value="1"/>
</dbReference>
<evidence type="ECO:0000256" key="6">
    <source>
        <dbReference type="RuleBase" id="RU361277"/>
    </source>
</evidence>
<keyword evidence="5" id="KW-0560">Oxidoreductase</keyword>
<evidence type="ECO:0000313" key="9">
    <source>
        <dbReference type="Proteomes" id="UP000053029"/>
    </source>
</evidence>
<organism evidence="8 9">
    <name type="scientific">Fonsecaea pedrosoi CBS 271.37</name>
    <dbReference type="NCBI Taxonomy" id="1442368"/>
    <lineage>
        <taxon>Eukaryota</taxon>
        <taxon>Fungi</taxon>
        <taxon>Dikarya</taxon>
        <taxon>Ascomycota</taxon>
        <taxon>Pezizomycotina</taxon>
        <taxon>Eurotiomycetes</taxon>
        <taxon>Chaetothyriomycetidae</taxon>
        <taxon>Chaetothyriales</taxon>
        <taxon>Herpotrichiellaceae</taxon>
        <taxon>Fonsecaea</taxon>
    </lineage>
</organism>
<dbReference type="Gene3D" id="3.90.180.10">
    <property type="entry name" value="Medium-chain alcohol dehydrogenases, catalytic domain"/>
    <property type="match status" value="1"/>
</dbReference>
<dbReference type="HOGENOM" id="CLU_026673_14_1_1"/>
<dbReference type="SMART" id="SM00829">
    <property type="entry name" value="PKS_ER"/>
    <property type="match status" value="1"/>
</dbReference>
<dbReference type="STRING" id="1442368.A0A0D2GHY3"/>
<dbReference type="GeneID" id="25306508"/>
<dbReference type="OrthoDB" id="1560166at2759"/>
<dbReference type="PANTHER" id="PTHR43350:SF2">
    <property type="entry name" value="GROES-LIKE ZINC-BINDING ALCOHOL DEHYDROGENASE FAMILY PROTEIN"/>
    <property type="match status" value="1"/>
</dbReference>
<sequence>MATDQVPALVSYPAEPTKLTPDWRFEKIKVSRPPKEHELKIRMVATGICHTDILVASIPGEQMGLKFPRVLGHEGAGVVEEVGPGVTVARVGDPVLLSYSYCDACDLCKSSEQPYCAAWPLLNIVGDATVFQTGAGAEVPGKFFGQSSFAATSIVGEASVVNVRDLLGSGGGGGGHDDLKLLAPLGCGLMTGSGAIVNGAAAKPHDVVLVTGIGAVGLGAIMAAKIAGCKEIVAVDRVARRLEIAKELGATKVLDTSTIPSGGSVAESVQQLVANQRISIVIETTGAVPVVEDCMKALGRRGRFIQLGVPRPDAQVTLPVGEFFSSNKSYECHYLGNTTGQAWIPVMIQWWREGKFPIEKIVKQFPAEDALQALHGMEDGSVIKPVLIW</sequence>
<dbReference type="InterPro" id="IPR020843">
    <property type="entry name" value="ER"/>
</dbReference>
<dbReference type="RefSeq" id="XP_013284211.1">
    <property type="nucleotide sequence ID" value="XM_013428757.1"/>
</dbReference>
<dbReference type="Proteomes" id="UP000053029">
    <property type="component" value="Unassembled WGS sequence"/>
</dbReference>
<feature type="domain" description="Enoyl reductase (ER)" evidence="7">
    <location>
        <begin position="18"/>
        <end position="387"/>
    </location>
</feature>
<keyword evidence="4 6" id="KW-0862">Zinc</keyword>
<keyword evidence="3 6" id="KW-0479">Metal-binding</keyword>
<dbReference type="SUPFAM" id="SSF50129">
    <property type="entry name" value="GroES-like"/>
    <property type="match status" value="1"/>
</dbReference>
<evidence type="ECO:0000259" key="7">
    <source>
        <dbReference type="SMART" id="SM00829"/>
    </source>
</evidence>
<dbReference type="GO" id="GO:0016491">
    <property type="term" value="F:oxidoreductase activity"/>
    <property type="evidence" value="ECO:0007669"/>
    <property type="project" value="UniProtKB-KW"/>
</dbReference>
<dbReference type="SUPFAM" id="SSF51735">
    <property type="entry name" value="NAD(P)-binding Rossmann-fold domains"/>
    <property type="match status" value="1"/>
</dbReference>
<dbReference type="GO" id="GO:0008270">
    <property type="term" value="F:zinc ion binding"/>
    <property type="evidence" value="ECO:0007669"/>
    <property type="project" value="InterPro"/>
</dbReference>
<dbReference type="InterPro" id="IPR013149">
    <property type="entry name" value="ADH-like_C"/>
</dbReference>
<proteinExistence type="inferred from homology"/>
<evidence type="ECO:0000256" key="3">
    <source>
        <dbReference type="ARBA" id="ARBA00022723"/>
    </source>
</evidence>
<dbReference type="Gene3D" id="3.40.50.720">
    <property type="entry name" value="NAD(P)-binding Rossmann-like Domain"/>
    <property type="match status" value="1"/>
</dbReference>
<comment type="cofactor">
    <cofactor evidence="1 6">
        <name>Zn(2+)</name>
        <dbReference type="ChEBI" id="CHEBI:29105"/>
    </cofactor>
</comment>
<protein>
    <recommendedName>
        <fullName evidence="7">Enoyl reductase (ER) domain-containing protein</fullName>
    </recommendedName>
</protein>
<accession>A0A0D2GHY3</accession>